<protein>
    <recommendedName>
        <fullName evidence="4">Outer membrane protein beta-barrel domain-containing protein</fullName>
    </recommendedName>
</protein>
<name>A0ABS5K0D3_9BACT</name>
<dbReference type="RefSeq" id="WP_212217430.1">
    <property type="nucleotide sequence ID" value="NZ_JAGUCO010000019.1"/>
</dbReference>
<dbReference type="Proteomes" id="UP000708576">
    <property type="component" value="Unassembled WGS sequence"/>
</dbReference>
<keyword evidence="3" id="KW-1185">Reference proteome</keyword>
<organism evidence="2 3">
    <name type="scientific">Carboxylicivirga linearis</name>
    <dbReference type="NCBI Taxonomy" id="1628157"/>
    <lineage>
        <taxon>Bacteria</taxon>
        <taxon>Pseudomonadati</taxon>
        <taxon>Bacteroidota</taxon>
        <taxon>Bacteroidia</taxon>
        <taxon>Marinilabiliales</taxon>
        <taxon>Marinilabiliaceae</taxon>
        <taxon>Carboxylicivirga</taxon>
    </lineage>
</organism>
<dbReference type="InterPro" id="IPR046495">
    <property type="entry name" value="DUF6588"/>
</dbReference>
<feature type="signal peptide" evidence="1">
    <location>
        <begin position="1"/>
        <end position="19"/>
    </location>
</feature>
<evidence type="ECO:0008006" key="4">
    <source>
        <dbReference type="Google" id="ProtNLM"/>
    </source>
</evidence>
<gene>
    <name evidence="2" type="ORF">KEM10_17695</name>
</gene>
<accession>A0ABS5K0D3</accession>
<reference evidence="2 3" key="1">
    <citation type="journal article" date="2015" name="Int. J. Syst. Evol. Microbiol.">
        <title>Carboxylicivirga linearis sp. nov., isolated from a sea cucumber culture pond.</title>
        <authorList>
            <person name="Wang F.Q."/>
            <person name="Zhou Y.X."/>
            <person name="Lin X.Z."/>
            <person name="Chen G.J."/>
            <person name="Du Z.J."/>
        </authorList>
    </citation>
    <scope>NUCLEOTIDE SEQUENCE [LARGE SCALE GENOMIC DNA]</scope>
    <source>
        <strain evidence="2 3">FB218</strain>
    </source>
</reference>
<dbReference type="Pfam" id="PF20230">
    <property type="entry name" value="DUF6588"/>
    <property type="match status" value="1"/>
</dbReference>
<evidence type="ECO:0000256" key="1">
    <source>
        <dbReference type="SAM" id="SignalP"/>
    </source>
</evidence>
<keyword evidence="1" id="KW-0732">Signal</keyword>
<proteinExistence type="predicted"/>
<feature type="chain" id="PRO_5046667143" description="Outer membrane protein beta-barrel domain-containing protein" evidence="1">
    <location>
        <begin position="20"/>
        <end position="305"/>
    </location>
</feature>
<dbReference type="EMBL" id="JAGUCO010000019">
    <property type="protein sequence ID" value="MBS2100126.1"/>
    <property type="molecule type" value="Genomic_DNA"/>
</dbReference>
<evidence type="ECO:0000313" key="2">
    <source>
        <dbReference type="EMBL" id="MBS2100126.1"/>
    </source>
</evidence>
<sequence>MKKITIMLFALSIAVCIQAQSLEDYLSKYTQENGKMYLQPFADAFSADFNSGLFHNARIHKMGFQLYIGVVSQVAMIPSSAKTFMAYTDSDLFPKEGPYEVPTIFGPTEGVIVPIEASGGLFEYSFPGGFDIDYVPLAMPQITIGSVFGTDFTARFVSLDIEDAGKVKVFGWGLRHSIDQYLEKLPLDLALGYYHQTFKVGDYMDASANVINLQGSYSIPIITFYGGLGYENSKVHVEYTYEGADISEASISQGEKIQFDMEGANTMRFTVGLTFNLGPVKLHGDYNLAKQNTFAVGLGIGINEK</sequence>
<evidence type="ECO:0000313" key="3">
    <source>
        <dbReference type="Proteomes" id="UP000708576"/>
    </source>
</evidence>
<comment type="caution">
    <text evidence="2">The sequence shown here is derived from an EMBL/GenBank/DDBJ whole genome shotgun (WGS) entry which is preliminary data.</text>
</comment>